<reference evidence="3 4" key="1">
    <citation type="submission" date="2007-03" db="EMBL/GenBank/DDBJ databases">
        <authorList>
            <person name="Stal L."/>
            <person name="Ferriera S."/>
            <person name="Johnson J."/>
            <person name="Kravitz S."/>
            <person name="Beeson K."/>
            <person name="Sutton G."/>
            <person name="Rogers Y.-H."/>
            <person name="Friedman R."/>
            <person name="Frazier M."/>
            <person name="Venter J.C."/>
        </authorList>
    </citation>
    <scope>NUCLEOTIDE SEQUENCE [LARGE SCALE GENOMIC DNA]</scope>
    <source>
        <strain evidence="3 4">CCY0110</strain>
    </source>
</reference>
<dbReference type="eggNOG" id="ENOG50320RS">
    <property type="taxonomic scope" value="Bacteria"/>
</dbReference>
<feature type="region of interest" description="Disordered" evidence="1">
    <location>
        <begin position="44"/>
        <end position="131"/>
    </location>
</feature>
<evidence type="ECO:0000313" key="4">
    <source>
        <dbReference type="Proteomes" id="UP000003781"/>
    </source>
</evidence>
<protein>
    <submittedName>
        <fullName evidence="3">Shikimate kinase</fullName>
        <ecNumber evidence="3">2.7.1.71</ecNumber>
    </submittedName>
</protein>
<dbReference type="OrthoDB" id="427999at2"/>
<proteinExistence type="predicted"/>
<dbReference type="GO" id="GO:0004765">
    <property type="term" value="F:shikimate kinase activity"/>
    <property type="evidence" value="ECO:0007669"/>
    <property type="project" value="UniProtKB-EC"/>
</dbReference>
<keyword evidence="2" id="KW-0732">Signal</keyword>
<dbReference type="AlphaFoldDB" id="A3IPJ7"/>
<dbReference type="EMBL" id="AAXW01000013">
    <property type="protein sequence ID" value="EAZ91487.1"/>
    <property type="molecule type" value="Genomic_DNA"/>
</dbReference>
<dbReference type="EC" id="2.7.1.71" evidence="3"/>
<accession>A3IPJ7</accession>
<comment type="caution">
    <text evidence="3">The sequence shown here is derived from an EMBL/GenBank/DDBJ whole genome shotgun (WGS) entry which is preliminary data.</text>
</comment>
<gene>
    <name evidence="3" type="primary">aroK</name>
    <name evidence="3" type="ORF">CY0110_13241</name>
</gene>
<dbReference type="RefSeq" id="WP_008275315.1">
    <property type="nucleotide sequence ID" value="NZ_AAXW01000013.1"/>
</dbReference>
<dbReference type="Proteomes" id="UP000003781">
    <property type="component" value="Unassembled WGS sequence"/>
</dbReference>
<evidence type="ECO:0000313" key="3">
    <source>
        <dbReference type="EMBL" id="EAZ91487.1"/>
    </source>
</evidence>
<organism evidence="3 4">
    <name type="scientific">Crocosphaera chwakensis CCY0110</name>
    <dbReference type="NCBI Taxonomy" id="391612"/>
    <lineage>
        <taxon>Bacteria</taxon>
        <taxon>Bacillati</taxon>
        <taxon>Cyanobacteriota</taxon>
        <taxon>Cyanophyceae</taxon>
        <taxon>Oscillatoriophycideae</taxon>
        <taxon>Chroococcales</taxon>
        <taxon>Aphanothecaceae</taxon>
        <taxon>Crocosphaera</taxon>
        <taxon>Crocosphaera chwakensis</taxon>
    </lineage>
</organism>
<keyword evidence="3" id="KW-0808">Transferase</keyword>
<evidence type="ECO:0000256" key="1">
    <source>
        <dbReference type="SAM" id="MobiDB-lite"/>
    </source>
</evidence>
<keyword evidence="3" id="KW-0418">Kinase</keyword>
<sequence>MQRFFTTGLLIFSSLMGISAMTSRVQASPRCYGVDQAGNTIDLSGLCSPSSEPNIVPSTPVNSDSTPEENTDLENKKDPEVSAREETEKDIQACFSSPTCTQMIGGDNEPQKSPHQIRIDQVLNGGRINPN</sequence>
<evidence type="ECO:0000256" key="2">
    <source>
        <dbReference type="SAM" id="SignalP"/>
    </source>
</evidence>
<feature type="chain" id="PRO_5002653236" evidence="2">
    <location>
        <begin position="28"/>
        <end position="131"/>
    </location>
</feature>
<name>A3IPJ7_9CHRO</name>
<feature type="signal peptide" evidence="2">
    <location>
        <begin position="1"/>
        <end position="27"/>
    </location>
</feature>
<feature type="compositionally biased region" description="Basic and acidic residues" evidence="1">
    <location>
        <begin position="73"/>
        <end position="91"/>
    </location>
</feature>
<keyword evidence="4" id="KW-1185">Reference proteome</keyword>
<feature type="compositionally biased region" description="Polar residues" evidence="1">
    <location>
        <begin position="44"/>
        <end position="65"/>
    </location>
</feature>